<sequence>MNKTIVPIKGMHCRSCELLVEDELKGIAGVKKVNVSHRKACAEVYSSSQLKIDDIDRAVQKAGYQMGYAQKPSWFSVEIEDYVDVISAIIILFSLYIFVDGLGLSKYFVVNPNHPSSLLTVALIGLTAGFSTCMALIGGIVLGVSARFSQANINASSAEKFKPHLFFNLGRIVSYTVLGGMIGLLGSFFQFSGITLGLVTAAVALVMLTLGLQLTGLFPRLQNISFSMPKGISKLLGMKEQAEKEYSHKNAFLMGGSTFFLPCGFTQAMQLYAVSTGSFVSGALIMGIFAIGTAPGLLSIGGVTAAIKGAFSQKFFKFAGVVVSLLALFNLNNGLNLLGVNPFSSLVGRFNTYAFEKTSGIKVDNGVQVVRMDQTASGYSPNQFTVVAGVPVKWIITSKDPNSCASSIVSAKLGVRTSLHPGENIIEFTPKEVGVIKFSCSMGMYIGSFNVVEKGNDTVQDTGNQGVALNNVPAQQPGNGVGCGSGCGGGKVKTANGTQAPSLLATEEGGVQILKTVYTNESDIIPNEFIVKKGKPVRLEIQVKEQGFGCMGSIYIPGLTENPQILNKRQTIVFEFTPEKSGNYPITCAMGVPRGSITVS</sequence>
<dbReference type="GO" id="GO:0046872">
    <property type="term" value="F:metal ion binding"/>
    <property type="evidence" value="ECO:0007669"/>
    <property type="project" value="InterPro"/>
</dbReference>
<evidence type="ECO:0000313" key="4">
    <source>
        <dbReference type="Proteomes" id="UP000178999"/>
    </source>
</evidence>
<dbReference type="Pfam" id="PF13473">
    <property type="entry name" value="Cupredoxin_1"/>
    <property type="match status" value="2"/>
</dbReference>
<feature type="transmembrane region" description="Helical" evidence="1">
    <location>
        <begin position="315"/>
        <end position="335"/>
    </location>
</feature>
<feature type="transmembrane region" description="Helical" evidence="1">
    <location>
        <begin position="194"/>
        <end position="218"/>
    </location>
</feature>
<feature type="transmembrane region" description="Helical" evidence="1">
    <location>
        <begin position="251"/>
        <end position="273"/>
    </location>
</feature>
<dbReference type="InterPro" id="IPR008972">
    <property type="entry name" value="Cupredoxin"/>
</dbReference>
<dbReference type="SUPFAM" id="SSF55008">
    <property type="entry name" value="HMA, heavy metal-associated domain"/>
    <property type="match status" value="1"/>
</dbReference>
<feature type="transmembrane region" description="Helical" evidence="1">
    <location>
        <begin position="119"/>
        <end position="144"/>
    </location>
</feature>
<dbReference type="InterPro" id="IPR036163">
    <property type="entry name" value="HMA_dom_sf"/>
</dbReference>
<dbReference type="InterPro" id="IPR039447">
    <property type="entry name" value="UreH-like_TM_dom"/>
</dbReference>
<keyword evidence="1" id="KW-0472">Membrane</keyword>
<keyword evidence="1" id="KW-0812">Transmembrane</keyword>
<evidence type="ECO:0000259" key="2">
    <source>
        <dbReference type="PROSITE" id="PS50846"/>
    </source>
</evidence>
<dbReference type="Gene3D" id="3.30.70.100">
    <property type="match status" value="1"/>
</dbReference>
<comment type="caution">
    <text evidence="3">The sequence shown here is derived from an EMBL/GenBank/DDBJ whole genome shotgun (WGS) entry which is preliminary data.</text>
</comment>
<reference evidence="3 4" key="1">
    <citation type="journal article" date="2016" name="Nat. Commun.">
        <title>Thousands of microbial genomes shed light on interconnected biogeochemical processes in an aquifer system.</title>
        <authorList>
            <person name="Anantharaman K."/>
            <person name="Brown C.T."/>
            <person name="Hug L.A."/>
            <person name="Sharon I."/>
            <person name="Castelle C.J."/>
            <person name="Probst A.J."/>
            <person name="Thomas B.C."/>
            <person name="Singh A."/>
            <person name="Wilkins M.J."/>
            <person name="Karaoz U."/>
            <person name="Brodie E.L."/>
            <person name="Williams K.H."/>
            <person name="Hubbard S.S."/>
            <person name="Banfield J.F."/>
        </authorList>
    </citation>
    <scope>NUCLEOTIDE SEQUENCE [LARGE SCALE GENOMIC DNA]</scope>
</reference>
<dbReference type="Gene3D" id="2.60.40.420">
    <property type="entry name" value="Cupredoxins - blue copper proteins"/>
    <property type="match status" value="2"/>
</dbReference>
<evidence type="ECO:0000313" key="3">
    <source>
        <dbReference type="EMBL" id="OGM78939.1"/>
    </source>
</evidence>
<feature type="transmembrane region" description="Helical" evidence="1">
    <location>
        <begin position="82"/>
        <end position="99"/>
    </location>
</feature>
<feature type="domain" description="HMA" evidence="2">
    <location>
        <begin position="2"/>
        <end position="67"/>
    </location>
</feature>
<dbReference type="PANTHER" id="PTHR42208">
    <property type="entry name" value="HEAVY METAL TRANSPORTER-RELATED"/>
    <property type="match status" value="1"/>
</dbReference>
<dbReference type="InterPro" id="IPR006121">
    <property type="entry name" value="HMA_dom"/>
</dbReference>
<dbReference type="Proteomes" id="UP000178999">
    <property type="component" value="Unassembled WGS sequence"/>
</dbReference>
<keyword evidence="1" id="KW-1133">Transmembrane helix</keyword>
<feature type="transmembrane region" description="Helical" evidence="1">
    <location>
        <begin position="165"/>
        <end position="188"/>
    </location>
</feature>
<feature type="transmembrane region" description="Helical" evidence="1">
    <location>
        <begin position="279"/>
        <end position="303"/>
    </location>
</feature>
<dbReference type="CDD" id="cd00371">
    <property type="entry name" value="HMA"/>
    <property type="match status" value="1"/>
</dbReference>
<proteinExistence type="predicted"/>
<dbReference type="STRING" id="1802538.A2382_03535"/>
<protein>
    <recommendedName>
        <fullName evidence="2">HMA domain-containing protein</fullName>
    </recommendedName>
</protein>
<dbReference type="Pfam" id="PF13386">
    <property type="entry name" value="DsbD_2"/>
    <property type="match status" value="1"/>
</dbReference>
<dbReference type="EMBL" id="MGHY01000025">
    <property type="protein sequence ID" value="OGM78939.1"/>
    <property type="molecule type" value="Genomic_DNA"/>
</dbReference>
<dbReference type="Pfam" id="PF00403">
    <property type="entry name" value="HMA"/>
    <property type="match status" value="1"/>
</dbReference>
<dbReference type="AlphaFoldDB" id="A0A1F8CSY3"/>
<organism evidence="3 4">
    <name type="scientific">Candidatus Woesebacteria bacterium RIFOXYB1_FULL_38_16</name>
    <dbReference type="NCBI Taxonomy" id="1802538"/>
    <lineage>
        <taxon>Bacteria</taxon>
        <taxon>Candidatus Woeseibacteriota</taxon>
    </lineage>
</organism>
<dbReference type="SUPFAM" id="SSF49503">
    <property type="entry name" value="Cupredoxins"/>
    <property type="match status" value="2"/>
</dbReference>
<gene>
    <name evidence="3" type="ORF">A2382_03535</name>
</gene>
<evidence type="ECO:0000256" key="1">
    <source>
        <dbReference type="SAM" id="Phobius"/>
    </source>
</evidence>
<dbReference type="PANTHER" id="PTHR42208:SF1">
    <property type="entry name" value="HEAVY METAL TRANSPORTER"/>
    <property type="match status" value="1"/>
</dbReference>
<name>A0A1F8CSY3_9BACT</name>
<dbReference type="PROSITE" id="PS50846">
    <property type="entry name" value="HMA_2"/>
    <property type="match status" value="1"/>
</dbReference>
<dbReference type="InterPro" id="IPR028096">
    <property type="entry name" value="EfeO_Cupredoxin"/>
</dbReference>
<accession>A0A1F8CSY3</accession>